<dbReference type="RefSeq" id="WP_135599974.1">
    <property type="nucleotide sequence ID" value="NZ_RQFK01000008.1"/>
</dbReference>
<reference evidence="1" key="1">
    <citation type="journal article" date="2019" name="PLoS Negl. Trop. Dis.">
        <title>Revisiting the worldwide diversity of Leptospira species in the environment.</title>
        <authorList>
            <person name="Vincent A.T."/>
            <person name="Schiettekatte O."/>
            <person name="Bourhy P."/>
            <person name="Veyrier F.J."/>
            <person name="Picardeau M."/>
        </authorList>
    </citation>
    <scope>NUCLEOTIDE SEQUENCE [LARGE SCALE GENOMIC DNA]</scope>
    <source>
        <strain evidence="1">201800287</strain>
    </source>
</reference>
<organism evidence="1 2">
    <name type="scientific">Leptospira noumeaensis</name>
    <dbReference type="NCBI Taxonomy" id="2484964"/>
    <lineage>
        <taxon>Bacteria</taxon>
        <taxon>Pseudomonadati</taxon>
        <taxon>Spirochaetota</taxon>
        <taxon>Spirochaetia</taxon>
        <taxon>Leptospirales</taxon>
        <taxon>Leptospiraceae</taxon>
        <taxon>Leptospira</taxon>
    </lineage>
</organism>
<dbReference type="Proteomes" id="UP000298009">
    <property type="component" value="Unassembled WGS sequence"/>
</dbReference>
<dbReference type="OrthoDB" id="2858884at2"/>
<dbReference type="AlphaFoldDB" id="A0A4R9IHJ2"/>
<proteinExistence type="predicted"/>
<keyword evidence="2" id="KW-1185">Reference proteome</keyword>
<dbReference type="EMBL" id="RQFK01000008">
    <property type="protein sequence ID" value="TGK87574.1"/>
    <property type="molecule type" value="Genomic_DNA"/>
</dbReference>
<name>A0A4R9IHJ2_9LEPT</name>
<accession>A0A4R9IHJ2</accession>
<protein>
    <submittedName>
        <fullName evidence="1">Uncharacterized protein</fullName>
    </submittedName>
</protein>
<evidence type="ECO:0000313" key="1">
    <source>
        <dbReference type="EMBL" id="TGK87574.1"/>
    </source>
</evidence>
<comment type="caution">
    <text evidence="1">The sequence shown here is derived from an EMBL/GenBank/DDBJ whole genome shotgun (WGS) entry which is preliminary data.</text>
</comment>
<evidence type="ECO:0000313" key="2">
    <source>
        <dbReference type="Proteomes" id="UP000298009"/>
    </source>
</evidence>
<sequence length="275" mass="31957">MQIPQFEQFLIKSTPDNFFSTLAGCDGGNINAKVWVIGLEWYGNLDLFQKWNYRYETIKLNNEEILVPYRDQDCFSTGDTKEDNILLKNPFDNLLANFAIGLTQQKDDVVDENFIKNTLYGKDSPIFKLNLFPLPRKKFDASIDEYRGTFSHKLPKEIYKKKCIDYRFPLFRNLIKKYKPDVIICLGLGKETRKYHSTAVGIKSPFGESSDPIKFKENDYAAKLKGYFCSELSFGDKKIPVYNLPFLTSRFGMGWNMDVAKNFATWGNELRWALK</sequence>
<gene>
    <name evidence="1" type="ORF">EHQ24_01640</name>
</gene>